<keyword evidence="2" id="KW-1185">Reference proteome</keyword>
<name>A0A4V2QZR4_ACICA</name>
<accession>A0A4V2QZR4</accession>
<evidence type="ECO:0000313" key="2">
    <source>
        <dbReference type="Proteomes" id="UP000294963"/>
    </source>
</evidence>
<dbReference type="EMBL" id="SLVJ01000026">
    <property type="protein sequence ID" value="TCM61848.1"/>
    <property type="molecule type" value="Genomic_DNA"/>
</dbReference>
<reference evidence="1 2" key="1">
    <citation type="submission" date="2019-03" db="EMBL/GenBank/DDBJ databases">
        <title>Genomic analyses of the natural microbiome of Caenorhabditis elegans.</title>
        <authorList>
            <person name="Samuel B."/>
        </authorList>
    </citation>
    <scope>NUCLEOTIDE SEQUENCE [LARGE SCALE GENOMIC DNA]</scope>
    <source>
        <strain evidence="1 2">JUb89</strain>
    </source>
</reference>
<gene>
    <name evidence="1" type="ORF">EC844_1262</name>
</gene>
<comment type="caution">
    <text evidence="1">The sequence shown here is derived from an EMBL/GenBank/DDBJ whole genome shotgun (WGS) entry which is preliminary data.</text>
</comment>
<dbReference type="Pfam" id="PF10720">
    <property type="entry name" value="DUF2515"/>
    <property type="match status" value="1"/>
</dbReference>
<proteinExistence type="predicted"/>
<dbReference type="AlphaFoldDB" id="A0A4V2QZR4"/>
<protein>
    <submittedName>
        <fullName evidence="1">Uncharacterized protein</fullName>
    </submittedName>
</protein>
<dbReference type="Proteomes" id="UP000294963">
    <property type="component" value="Unassembled WGS sequence"/>
</dbReference>
<evidence type="ECO:0000313" key="1">
    <source>
        <dbReference type="EMBL" id="TCM61848.1"/>
    </source>
</evidence>
<dbReference type="OrthoDB" id="143720at2"/>
<dbReference type="InterPro" id="IPR019658">
    <property type="entry name" value="DUF2515"/>
</dbReference>
<sequence length="147" mass="16561">MIAVQEQRNVLQPLVWNTVGGRVGAVFGKGASVFSIGPDATLVLSSDYDRSDVQKEAPRLMGPHHQPTTQVQHYKGRHRNVLDQLKEEVYEDVSALTYAPSYKSRMKWIDRAAAKYHRLMPDENGRDFLHKGLAIISTWISDNAGEQ</sequence>
<organism evidence="1 2">
    <name type="scientific">Acinetobacter calcoaceticus</name>
    <dbReference type="NCBI Taxonomy" id="471"/>
    <lineage>
        <taxon>Bacteria</taxon>
        <taxon>Pseudomonadati</taxon>
        <taxon>Pseudomonadota</taxon>
        <taxon>Gammaproteobacteria</taxon>
        <taxon>Moraxellales</taxon>
        <taxon>Moraxellaceae</taxon>
        <taxon>Acinetobacter</taxon>
        <taxon>Acinetobacter calcoaceticus/baumannii complex</taxon>
    </lineage>
</organism>